<proteinExistence type="predicted"/>
<evidence type="ECO:0000313" key="2">
    <source>
        <dbReference type="Proteomes" id="UP000765509"/>
    </source>
</evidence>
<evidence type="ECO:0000313" key="1">
    <source>
        <dbReference type="EMBL" id="MBW0478893.1"/>
    </source>
</evidence>
<protein>
    <submittedName>
        <fullName evidence="1">Uncharacterized protein</fullName>
    </submittedName>
</protein>
<dbReference type="EMBL" id="AVOT02005368">
    <property type="protein sequence ID" value="MBW0478893.1"/>
    <property type="molecule type" value="Genomic_DNA"/>
</dbReference>
<reference evidence="1" key="1">
    <citation type="submission" date="2021-03" db="EMBL/GenBank/DDBJ databases">
        <title>Draft genome sequence of rust myrtle Austropuccinia psidii MF-1, a brazilian biotype.</title>
        <authorList>
            <person name="Quecine M.C."/>
            <person name="Pachon D.M.R."/>
            <person name="Bonatelli M.L."/>
            <person name="Correr F.H."/>
            <person name="Franceschini L.M."/>
            <person name="Leite T.F."/>
            <person name="Margarido G.R.A."/>
            <person name="Almeida C.A."/>
            <person name="Ferrarezi J.A."/>
            <person name="Labate C.A."/>
        </authorList>
    </citation>
    <scope>NUCLEOTIDE SEQUENCE</scope>
    <source>
        <strain evidence="1">MF-1</strain>
    </source>
</reference>
<comment type="caution">
    <text evidence="1">The sequence shown here is derived from an EMBL/GenBank/DDBJ whole genome shotgun (WGS) entry which is preliminary data.</text>
</comment>
<gene>
    <name evidence="1" type="ORF">O181_018608</name>
</gene>
<keyword evidence="2" id="KW-1185">Reference proteome</keyword>
<sequence length="145" mass="15951">MLTLVWYPQSPPSSLLALPHPCLSQSICSEAPSRYTSYTALNPCYASSSLPITILMLSQFPPDMPLMLLPHQPNPQHHLPSLRSCNTLNMRLQFSPISALTTASSSLPLTILTLPQRPQDMPLMPPLTPLTPNSFSAAYHPYAQV</sequence>
<dbReference type="AlphaFoldDB" id="A0A9Q3C863"/>
<dbReference type="Proteomes" id="UP000765509">
    <property type="component" value="Unassembled WGS sequence"/>
</dbReference>
<accession>A0A9Q3C863</accession>
<name>A0A9Q3C863_9BASI</name>
<organism evidence="1 2">
    <name type="scientific">Austropuccinia psidii MF-1</name>
    <dbReference type="NCBI Taxonomy" id="1389203"/>
    <lineage>
        <taxon>Eukaryota</taxon>
        <taxon>Fungi</taxon>
        <taxon>Dikarya</taxon>
        <taxon>Basidiomycota</taxon>
        <taxon>Pucciniomycotina</taxon>
        <taxon>Pucciniomycetes</taxon>
        <taxon>Pucciniales</taxon>
        <taxon>Sphaerophragmiaceae</taxon>
        <taxon>Austropuccinia</taxon>
    </lineage>
</organism>